<dbReference type="GO" id="GO:0031177">
    <property type="term" value="F:phosphopantetheine binding"/>
    <property type="evidence" value="ECO:0007669"/>
    <property type="project" value="TreeGrafter"/>
</dbReference>
<dbReference type="PATRIC" id="fig|1682.24.peg.153"/>
<dbReference type="PROSITE" id="PS00455">
    <property type="entry name" value="AMP_BINDING"/>
    <property type="match status" value="1"/>
</dbReference>
<dbReference type="PANTHER" id="PTHR45527:SF1">
    <property type="entry name" value="FATTY ACID SYNTHASE"/>
    <property type="match status" value="1"/>
</dbReference>
<dbReference type="Proteomes" id="UP000067206">
    <property type="component" value="Chromosome"/>
</dbReference>
<dbReference type="InterPro" id="IPR000873">
    <property type="entry name" value="AMP-dep_synth/lig_dom"/>
</dbReference>
<organism evidence="2 3">
    <name type="scientific">Bifidobacterium longum subsp. infantis</name>
    <dbReference type="NCBI Taxonomy" id="1682"/>
    <lineage>
        <taxon>Bacteria</taxon>
        <taxon>Bacillati</taxon>
        <taxon>Actinomycetota</taxon>
        <taxon>Actinomycetes</taxon>
        <taxon>Bifidobacteriales</taxon>
        <taxon>Bifidobacteriaceae</taxon>
        <taxon>Bifidobacterium</taxon>
    </lineage>
</organism>
<proteinExistence type="predicted"/>
<name>A0A0M3T5H3_BIFLI</name>
<dbReference type="GO" id="GO:0043041">
    <property type="term" value="P:amino acid activation for nonribosomal peptide biosynthetic process"/>
    <property type="evidence" value="ECO:0007669"/>
    <property type="project" value="TreeGrafter"/>
</dbReference>
<sequence length="1003" mass="112500">MHPQRLFILEKILTNALKHPNSEAVKDGNGTFTYSQLVEQAKRISTQIEEQHLCGSVINVDVGRCKERVVVLLGILMSGSFYLPLEEEWPGKRKQVVCNQAHISASAKLTENSTLRIVPQLNDGNRPKKDPVPSGGGYLIFTSGSTGTPKGVVIAASSLDYVLKNSIERFNVSNSTKLLAVASPAFDFSIFELLLPLVAGGTVCIADKSIPKNPDYFEQISKKWQINCFTGTPTMFTMMTMGGWIPQTNATLILGGENVSNLLLKNLSTANQIWNIYGPTETTIYCLSKKLKLGEEITLGKPLPGTKVWVQTTKKNERTGELYVVGPSVGFGYINNIELTKSNFFTDSSTGFQGYRTGDLVSLTSAGEMSFIGRADNQIKIHGYRIETEEVENHINAFLGGHESCVSAIKSESETRLVAFLPKNALQSPIDSIDALRNRLKLVLPNYAIPSNILLLDELPINSNGKINRVLLKNNYLEKVNISNRNNKLAQLRELKKPTMTQFLSNLLDEEIGDDDNLFAHGMNSLKVVQFVSRMRRLGQFLNVRDVYQNPTVNQLKKIIIETDNVFIAPKTCILGRKEFRVLPSQRRFLSHNITASHSFVESVAASVQANTMIDLQVCAEMLVKKFPEISYGLSFKGREQHPHLVKIDEPIMVKTIKLSPTDDIQSKIDETLETSASNLNIKNGPIAVLHYFTKRDTHLLVLVIHHWACDALTIHEYGSALKELAETKRAGIGISEPVEEIPGFLQYAGFLEDFYNSDKGRKKIEQLPDIKRHDSLSASWYRESNGSNPEILPPLYIRDHSIRLLQERDDGQYGLLDKLSLAALTNAASECLNLDNIVVDVTRNGREQADCPVLPSMTGWISSSVPFFHKHCRFNSVDEELLALNTEYEEMLQQETAWNSFRSNSPHVYPEACPTFFLNVTRSSHKNEASPLSTSLIRGSTYPYSYGYPIEVRIQYFNDEAKVRISYNNAYFSKETIEQFLDFFKEHILLVSHVLANALERE</sequence>
<dbReference type="Gene3D" id="3.30.300.30">
    <property type="match status" value="1"/>
</dbReference>
<dbReference type="InterPro" id="IPR036736">
    <property type="entry name" value="ACP-like_sf"/>
</dbReference>
<gene>
    <name evidence="2" type="ORF">RY67_155</name>
</gene>
<dbReference type="InterPro" id="IPR045851">
    <property type="entry name" value="AMP-bd_C_sf"/>
</dbReference>
<dbReference type="RefSeq" id="WP_129558942.1">
    <property type="nucleotide sequence ID" value="NZ_CP010411.1"/>
</dbReference>
<dbReference type="GO" id="GO:0016787">
    <property type="term" value="F:hydrolase activity"/>
    <property type="evidence" value="ECO:0007669"/>
    <property type="project" value="UniProtKB-KW"/>
</dbReference>
<dbReference type="Gene3D" id="1.10.1200.10">
    <property type="entry name" value="ACP-like"/>
    <property type="match status" value="1"/>
</dbReference>
<dbReference type="SUPFAM" id="SSF56801">
    <property type="entry name" value="Acetyl-CoA synthetase-like"/>
    <property type="match status" value="1"/>
</dbReference>
<evidence type="ECO:0000256" key="1">
    <source>
        <dbReference type="ARBA" id="ARBA00001957"/>
    </source>
</evidence>
<reference evidence="2 3" key="1">
    <citation type="submission" date="2014-12" db="EMBL/GenBank/DDBJ databases">
        <title>Complete genome sequence of Bifidobacterium longum subsp. infantis BT1.</title>
        <authorList>
            <person name="Kim J.F."/>
            <person name="Kwak M.-J."/>
        </authorList>
    </citation>
    <scope>NUCLEOTIDE SEQUENCE [LARGE SCALE GENOMIC DNA]</scope>
    <source>
        <strain evidence="2 3">BT1</strain>
    </source>
</reference>
<dbReference type="InterPro" id="IPR020845">
    <property type="entry name" value="AMP-binding_CS"/>
</dbReference>
<dbReference type="Gene3D" id="3.30.559.10">
    <property type="entry name" value="Chloramphenicol acetyltransferase-like domain"/>
    <property type="match status" value="1"/>
</dbReference>
<dbReference type="InterPro" id="IPR042099">
    <property type="entry name" value="ANL_N_sf"/>
</dbReference>
<keyword evidence="2" id="KW-0378">Hydrolase</keyword>
<dbReference type="EMBL" id="CP010411">
    <property type="protein sequence ID" value="ALE08231.1"/>
    <property type="molecule type" value="Genomic_DNA"/>
</dbReference>
<dbReference type="PANTHER" id="PTHR45527">
    <property type="entry name" value="NONRIBOSOMAL PEPTIDE SYNTHETASE"/>
    <property type="match status" value="1"/>
</dbReference>
<dbReference type="SUPFAM" id="SSF47336">
    <property type="entry name" value="ACP-like"/>
    <property type="match status" value="1"/>
</dbReference>
<comment type="cofactor">
    <cofactor evidence="1">
        <name>pantetheine 4'-phosphate</name>
        <dbReference type="ChEBI" id="CHEBI:47942"/>
    </cofactor>
</comment>
<protein>
    <submittedName>
        <fullName evidence="2">Acyl-peptide hydrolase</fullName>
    </submittedName>
</protein>
<evidence type="ECO:0000313" key="3">
    <source>
        <dbReference type="Proteomes" id="UP000067206"/>
    </source>
</evidence>
<dbReference type="Gene3D" id="3.40.50.12780">
    <property type="entry name" value="N-terminal domain of ligase-like"/>
    <property type="match status" value="1"/>
</dbReference>
<dbReference type="PROSITE" id="PS50075">
    <property type="entry name" value="CARRIER"/>
    <property type="match status" value="1"/>
</dbReference>
<dbReference type="Pfam" id="PF00501">
    <property type="entry name" value="AMP-binding"/>
    <property type="match status" value="1"/>
</dbReference>
<dbReference type="Pfam" id="PF00550">
    <property type="entry name" value="PP-binding"/>
    <property type="match status" value="1"/>
</dbReference>
<evidence type="ECO:0000313" key="2">
    <source>
        <dbReference type="EMBL" id="ALE08231.1"/>
    </source>
</evidence>
<dbReference type="SUPFAM" id="SSF52777">
    <property type="entry name" value="CoA-dependent acyltransferases"/>
    <property type="match status" value="2"/>
</dbReference>
<accession>A0A0M3T5H3</accession>
<dbReference type="GO" id="GO:0044550">
    <property type="term" value="P:secondary metabolite biosynthetic process"/>
    <property type="evidence" value="ECO:0007669"/>
    <property type="project" value="TreeGrafter"/>
</dbReference>
<dbReference type="GO" id="GO:0005737">
    <property type="term" value="C:cytoplasm"/>
    <property type="evidence" value="ECO:0007669"/>
    <property type="project" value="TreeGrafter"/>
</dbReference>
<dbReference type="InterPro" id="IPR023213">
    <property type="entry name" value="CAT-like_dom_sf"/>
</dbReference>
<dbReference type="AlphaFoldDB" id="A0A0M3T5H3"/>
<dbReference type="InterPro" id="IPR009081">
    <property type="entry name" value="PP-bd_ACP"/>
</dbReference>
<dbReference type="Gene3D" id="3.30.559.30">
    <property type="entry name" value="Nonribosomal peptide synthetase, condensation domain"/>
    <property type="match status" value="1"/>
</dbReference>